<dbReference type="Proteomes" id="UP000239532">
    <property type="component" value="Unassembled WGS sequence"/>
</dbReference>
<protein>
    <submittedName>
        <fullName evidence="2">Uncharacterized protein</fullName>
    </submittedName>
</protein>
<evidence type="ECO:0000256" key="1">
    <source>
        <dbReference type="SAM" id="MobiDB-lite"/>
    </source>
</evidence>
<accession>A0A2S9WST8</accession>
<comment type="caution">
    <text evidence="2">The sequence shown here is derived from an EMBL/GenBank/DDBJ whole genome shotgun (WGS) entry which is preliminary data.</text>
</comment>
<reference evidence="2 3" key="1">
    <citation type="submission" date="2016-11" db="EMBL/GenBank/DDBJ databases">
        <title>Trade-off between light-utilization and light-protection in marine flavobacteria.</title>
        <authorList>
            <person name="Kumagai Y."/>
        </authorList>
    </citation>
    <scope>NUCLEOTIDE SEQUENCE [LARGE SCALE GENOMIC DNA]</scope>
    <source>
        <strain evidence="2 3">JCM 17109</strain>
    </source>
</reference>
<evidence type="ECO:0000313" key="3">
    <source>
        <dbReference type="Proteomes" id="UP000239532"/>
    </source>
</evidence>
<keyword evidence="3" id="KW-1185">Reference proteome</keyword>
<dbReference type="AlphaFoldDB" id="A0A2S9WST8"/>
<gene>
    <name evidence="2" type="ORF">BST86_05175</name>
</gene>
<name>A0A2S9WST8_9FLAO</name>
<dbReference type="RefSeq" id="WP_105982354.1">
    <property type="nucleotide sequence ID" value="NZ_MQUC01000003.1"/>
</dbReference>
<dbReference type="OrthoDB" id="1143452at2"/>
<feature type="region of interest" description="Disordered" evidence="1">
    <location>
        <begin position="45"/>
        <end position="83"/>
    </location>
</feature>
<sequence length="180" mass="20881">MSNYKISEEIAVKMKLHYQQEYSQTLEKLAELKSILEELSGVDTGVVESQSKSSAEDVSPQNDRGRREETADKPKRKYKKKPGRKSIWGKFILSRLKATRTPLSYDDMTSHAIAIKNIEPTQFDKIRKKIIAAAFVLRTKQDKIDNFAIKGSRTKYMGLKEWYEREGLLKEEYRTKIVTD</sequence>
<dbReference type="EMBL" id="MQUC01000003">
    <property type="protein sequence ID" value="PRP66530.1"/>
    <property type="molecule type" value="Genomic_DNA"/>
</dbReference>
<feature type="compositionally biased region" description="Basic residues" evidence="1">
    <location>
        <begin position="74"/>
        <end position="83"/>
    </location>
</feature>
<feature type="compositionally biased region" description="Basic and acidic residues" evidence="1">
    <location>
        <begin position="63"/>
        <end position="73"/>
    </location>
</feature>
<organism evidence="2 3">
    <name type="scientific">Nonlabens agnitus</name>
    <dbReference type="NCBI Taxonomy" id="870484"/>
    <lineage>
        <taxon>Bacteria</taxon>
        <taxon>Pseudomonadati</taxon>
        <taxon>Bacteroidota</taxon>
        <taxon>Flavobacteriia</taxon>
        <taxon>Flavobacteriales</taxon>
        <taxon>Flavobacteriaceae</taxon>
        <taxon>Nonlabens</taxon>
    </lineage>
</organism>
<proteinExistence type="predicted"/>
<evidence type="ECO:0000313" key="2">
    <source>
        <dbReference type="EMBL" id="PRP66530.1"/>
    </source>
</evidence>